<accession>T1HHH8</accession>
<dbReference type="AlphaFoldDB" id="T1HHH8"/>
<reference evidence="2" key="1">
    <citation type="submission" date="2015-05" db="UniProtKB">
        <authorList>
            <consortium name="EnsemblMetazoa"/>
        </authorList>
    </citation>
    <scope>IDENTIFICATION</scope>
</reference>
<name>T1HHH8_RHOPR</name>
<feature type="domain" description="Myb/SANT-like DNA-binding" evidence="1">
    <location>
        <begin position="103"/>
        <end position="172"/>
    </location>
</feature>
<dbReference type="VEuPathDB" id="VectorBase:RPRC003501"/>
<dbReference type="HOGENOM" id="CLU_1074856_0_0_1"/>
<proteinExistence type="predicted"/>
<dbReference type="InParanoid" id="T1HHH8"/>
<dbReference type="Proteomes" id="UP000015103">
    <property type="component" value="Unassembled WGS sequence"/>
</dbReference>
<evidence type="ECO:0000259" key="1">
    <source>
        <dbReference type="Pfam" id="PF13837"/>
    </source>
</evidence>
<organism evidence="2 3">
    <name type="scientific">Rhodnius prolixus</name>
    <name type="common">Triatomid bug</name>
    <dbReference type="NCBI Taxonomy" id="13249"/>
    <lineage>
        <taxon>Eukaryota</taxon>
        <taxon>Metazoa</taxon>
        <taxon>Ecdysozoa</taxon>
        <taxon>Arthropoda</taxon>
        <taxon>Hexapoda</taxon>
        <taxon>Insecta</taxon>
        <taxon>Pterygota</taxon>
        <taxon>Neoptera</taxon>
        <taxon>Paraneoptera</taxon>
        <taxon>Hemiptera</taxon>
        <taxon>Heteroptera</taxon>
        <taxon>Panheteroptera</taxon>
        <taxon>Cimicomorpha</taxon>
        <taxon>Reduviidae</taxon>
        <taxon>Triatominae</taxon>
        <taxon>Rhodnius</taxon>
    </lineage>
</organism>
<keyword evidence="3" id="KW-1185">Reference proteome</keyword>
<sequence length="259" mass="30307">MDDDITTALCSIIQLFINKQKKMEDELKLLLISCEIEESNLRYYESIVEFLSLHENSESKHELCVQTIADGLDYVEEQTNLLKHTGINNNGKEVKKNVYIPKYEWTEDRTQRLLDSLQTHYSELIKNKDYAKPVWEIVRQEVDASDPHLKWYTCRHKWSHLESDYKNYIKDLKEFTDRNSTPELMLYVPQHYKQIGNIIKSCDNQSYVHNQGSTFLQKILEDRISEALKSNSWIQLGRKRGGDDIDENDVITISGVGIG</sequence>
<dbReference type="Pfam" id="PF13837">
    <property type="entry name" value="Myb_DNA-bind_4"/>
    <property type="match status" value="1"/>
</dbReference>
<dbReference type="EMBL" id="ACPB03029229">
    <property type="status" value="NOT_ANNOTATED_CDS"/>
    <property type="molecule type" value="Genomic_DNA"/>
</dbReference>
<evidence type="ECO:0000313" key="2">
    <source>
        <dbReference type="EnsemblMetazoa" id="RPRC003501-PA"/>
    </source>
</evidence>
<dbReference type="InterPro" id="IPR044822">
    <property type="entry name" value="Myb_DNA-bind_4"/>
</dbReference>
<evidence type="ECO:0000313" key="3">
    <source>
        <dbReference type="Proteomes" id="UP000015103"/>
    </source>
</evidence>
<protein>
    <recommendedName>
        <fullName evidence="1">Myb/SANT-like DNA-binding domain-containing protein</fullName>
    </recommendedName>
</protein>
<dbReference type="Gene3D" id="1.10.10.60">
    <property type="entry name" value="Homeodomain-like"/>
    <property type="match status" value="1"/>
</dbReference>
<dbReference type="EnsemblMetazoa" id="RPRC003501-RA">
    <property type="protein sequence ID" value="RPRC003501-PA"/>
    <property type="gene ID" value="RPRC003501"/>
</dbReference>